<keyword evidence="4" id="KW-0804">Transcription</keyword>
<keyword evidence="3 5" id="KW-0238">DNA-binding</keyword>
<reference evidence="7" key="2">
    <citation type="submission" date="2020-09" db="EMBL/GenBank/DDBJ databases">
        <authorList>
            <person name="Sun Q."/>
            <person name="Ohkuma M."/>
        </authorList>
    </citation>
    <scope>NUCLEOTIDE SEQUENCE</scope>
    <source>
        <strain evidence="7">JCM 19596</strain>
    </source>
</reference>
<feature type="domain" description="HTH tetR-type" evidence="6">
    <location>
        <begin position="1"/>
        <end position="54"/>
    </location>
</feature>
<gene>
    <name evidence="7" type="ORF">GCM10009039_28050</name>
</gene>
<reference evidence="7" key="1">
    <citation type="journal article" date="2014" name="Int. J. Syst. Evol. Microbiol.">
        <title>Complete genome sequence of Corynebacterium casei LMG S-19264T (=DSM 44701T), isolated from a smear-ripened cheese.</title>
        <authorList>
            <consortium name="US DOE Joint Genome Institute (JGI-PGF)"/>
            <person name="Walter F."/>
            <person name="Albersmeier A."/>
            <person name="Kalinowski J."/>
            <person name="Ruckert C."/>
        </authorList>
    </citation>
    <scope>NUCLEOTIDE SEQUENCE</scope>
    <source>
        <strain evidence="7">JCM 19596</strain>
    </source>
</reference>
<dbReference type="EMBL" id="BMPG01000004">
    <property type="protein sequence ID" value="GGL68406.1"/>
    <property type="molecule type" value="Genomic_DNA"/>
</dbReference>
<evidence type="ECO:0000313" key="8">
    <source>
        <dbReference type="Proteomes" id="UP000607197"/>
    </source>
</evidence>
<dbReference type="InterPro" id="IPR039538">
    <property type="entry name" value="BetI_C"/>
</dbReference>
<keyword evidence="2" id="KW-0805">Transcription regulation</keyword>
<feature type="DNA-binding region" description="H-T-H motif" evidence="5">
    <location>
        <begin position="17"/>
        <end position="36"/>
    </location>
</feature>
<keyword evidence="8" id="KW-1185">Reference proteome</keyword>
<dbReference type="InterPro" id="IPR009057">
    <property type="entry name" value="Homeodomain-like_sf"/>
</dbReference>
<dbReference type="SUPFAM" id="SSF46689">
    <property type="entry name" value="Homeodomain-like"/>
    <property type="match status" value="1"/>
</dbReference>
<dbReference type="PANTHER" id="PTHR30055:SF234">
    <property type="entry name" value="HTH-TYPE TRANSCRIPTIONAL REGULATOR BETI"/>
    <property type="match status" value="1"/>
</dbReference>
<evidence type="ECO:0000256" key="2">
    <source>
        <dbReference type="ARBA" id="ARBA00023015"/>
    </source>
</evidence>
<dbReference type="Proteomes" id="UP000607197">
    <property type="component" value="Unassembled WGS sequence"/>
</dbReference>
<organism evidence="7 8">
    <name type="scientific">Halocalculus aciditolerans</name>
    <dbReference type="NCBI Taxonomy" id="1383812"/>
    <lineage>
        <taxon>Archaea</taxon>
        <taxon>Methanobacteriati</taxon>
        <taxon>Methanobacteriota</taxon>
        <taxon>Stenosarchaea group</taxon>
        <taxon>Halobacteria</taxon>
        <taxon>Halobacteriales</taxon>
        <taxon>Halobacteriaceae</taxon>
        <taxon>Halocalculus</taxon>
    </lineage>
</organism>
<keyword evidence="1" id="KW-0678">Repressor</keyword>
<name>A0A830FLV0_9EURY</name>
<evidence type="ECO:0000256" key="5">
    <source>
        <dbReference type="PROSITE-ProRule" id="PRU00335"/>
    </source>
</evidence>
<evidence type="ECO:0000256" key="4">
    <source>
        <dbReference type="ARBA" id="ARBA00023163"/>
    </source>
</evidence>
<dbReference type="Pfam" id="PF00440">
    <property type="entry name" value="TetR_N"/>
    <property type="match status" value="1"/>
</dbReference>
<dbReference type="Gene3D" id="1.10.357.10">
    <property type="entry name" value="Tetracycline Repressor, domain 2"/>
    <property type="match status" value="1"/>
</dbReference>
<dbReference type="SUPFAM" id="SSF48498">
    <property type="entry name" value="Tetracyclin repressor-like, C-terminal domain"/>
    <property type="match status" value="1"/>
</dbReference>
<evidence type="ECO:0000256" key="3">
    <source>
        <dbReference type="ARBA" id="ARBA00023125"/>
    </source>
</evidence>
<proteinExistence type="predicted"/>
<sequence length="183" mass="20879">MQATYQALLSYGYADLSMARIADELDKSKAATYYYYDSKDDLLVALLDYTIDRFERSIDTEFGDDPKADLDHLVEKLLPLREDEKPHRIFTVLVVLRAQAVSNDAFREQFTRLDEKIAATIRDIIQRGVDDGVFRDVDTTRVAEHVFATIAGTRYGRATTDRDVVAETRVSLAAYVDSELVRR</sequence>
<evidence type="ECO:0000313" key="7">
    <source>
        <dbReference type="EMBL" id="GGL68406.1"/>
    </source>
</evidence>
<dbReference type="GO" id="GO:0000976">
    <property type="term" value="F:transcription cis-regulatory region binding"/>
    <property type="evidence" value="ECO:0007669"/>
    <property type="project" value="TreeGrafter"/>
</dbReference>
<dbReference type="InterPro" id="IPR036271">
    <property type="entry name" value="Tet_transcr_reg_TetR-rel_C_sf"/>
</dbReference>
<dbReference type="Pfam" id="PF13977">
    <property type="entry name" value="TetR_C_6"/>
    <property type="match status" value="1"/>
</dbReference>
<dbReference type="GO" id="GO:0003700">
    <property type="term" value="F:DNA-binding transcription factor activity"/>
    <property type="evidence" value="ECO:0007669"/>
    <property type="project" value="TreeGrafter"/>
</dbReference>
<accession>A0A830FLV0</accession>
<dbReference type="InterPro" id="IPR001647">
    <property type="entry name" value="HTH_TetR"/>
</dbReference>
<comment type="caution">
    <text evidence="7">The sequence shown here is derived from an EMBL/GenBank/DDBJ whole genome shotgun (WGS) entry which is preliminary data.</text>
</comment>
<dbReference type="InterPro" id="IPR050109">
    <property type="entry name" value="HTH-type_TetR-like_transc_reg"/>
</dbReference>
<dbReference type="AlphaFoldDB" id="A0A830FLV0"/>
<dbReference type="PROSITE" id="PS50977">
    <property type="entry name" value="HTH_TETR_2"/>
    <property type="match status" value="1"/>
</dbReference>
<protein>
    <recommendedName>
        <fullName evidence="6">HTH tetR-type domain-containing protein</fullName>
    </recommendedName>
</protein>
<evidence type="ECO:0000259" key="6">
    <source>
        <dbReference type="PROSITE" id="PS50977"/>
    </source>
</evidence>
<dbReference type="PANTHER" id="PTHR30055">
    <property type="entry name" value="HTH-TYPE TRANSCRIPTIONAL REGULATOR RUTR"/>
    <property type="match status" value="1"/>
</dbReference>
<evidence type="ECO:0000256" key="1">
    <source>
        <dbReference type="ARBA" id="ARBA00022491"/>
    </source>
</evidence>